<dbReference type="RefSeq" id="WP_115247689.1">
    <property type="nucleotide sequence ID" value="NZ_UGQC01000001.1"/>
</dbReference>
<evidence type="ECO:0000313" key="1">
    <source>
        <dbReference type="EMBL" id="STZ00137.1"/>
    </source>
</evidence>
<dbReference type="Proteomes" id="UP000254107">
    <property type="component" value="Unassembled WGS sequence"/>
</dbReference>
<reference evidence="1 2" key="1">
    <citation type="submission" date="2018-06" db="EMBL/GenBank/DDBJ databases">
        <authorList>
            <consortium name="Pathogen Informatics"/>
            <person name="Doyle S."/>
        </authorList>
    </citation>
    <scope>NUCLEOTIDE SEQUENCE [LARGE SCALE GENOMIC DNA]</scope>
    <source>
        <strain evidence="1 2">NCTC7911</strain>
    </source>
</reference>
<gene>
    <name evidence="1" type="ORF">NCTC7911_01522</name>
</gene>
<accession>A0A378QGV2</accession>
<proteinExistence type="predicted"/>
<sequence length="65" mass="7738">MNNAKCLAKNIDNKAIDCHDVFENIYIDDDFLNERNQPAIQEREILFDENFDYHELNKFLTSLKS</sequence>
<dbReference type="GeneID" id="302270108"/>
<name>A0A378QGV2_MORLA</name>
<organism evidence="1 2">
    <name type="scientific">Moraxella lacunata</name>
    <dbReference type="NCBI Taxonomy" id="477"/>
    <lineage>
        <taxon>Bacteria</taxon>
        <taxon>Pseudomonadati</taxon>
        <taxon>Pseudomonadota</taxon>
        <taxon>Gammaproteobacteria</taxon>
        <taxon>Moraxellales</taxon>
        <taxon>Moraxellaceae</taxon>
        <taxon>Moraxella</taxon>
    </lineage>
</organism>
<keyword evidence="2" id="KW-1185">Reference proteome</keyword>
<protein>
    <submittedName>
        <fullName evidence="1">Uncharacterized protein</fullName>
    </submittedName>
</protein>
<dbReference type="EMBL" id="UGQC01000001">
    <property type="protein sequence ID" value="STZ00137.1"/>
    <property type="molecule type" value="Genomic_DNA"/>
</dbReference>
<dbReference type="AlphaFoldDB" id="A0A378QGV2"/>
<evidence type="ECO:0000313" key="2">
    <source>
        <dbReference type="Proteomes" id="UP000254107"/>
    </source>
</evidence>